<accession>G8R172</accession>
<sequence>MPVAKTYSHVRIALFGLLFILLANEVQGQFFYGTRQTFGKNRVQYTEFDWVFYRFERFDVYFYRGNKDLAAQVARMADKQLPRIEALLDAPLDDRVQILVFNNLSDLKQSNVNSSSEEDYNTTGVTRISGRRLFLHFDGDYVKLEGELRSGLSEVVLSNLIYGSFTQSIKNSTLLNLPEWYTEGLISYIGNPDNPNVDKYVRDGYLSGQYKSINSVYGEQARYAGHSIWNYLADTYGQKVLKNVVYMAVVNRNIESGFLYILGKDLDEVLRGWQNYLKEQYEPKTGVENFAEEELLKVKKHHIVTHMSTSNDGRYLAYTSQRFSRYKVFLYDFEKDKKKRLLTEGYRIAQNSDYSYPLLAWHPNGEILAMITEEQGFVYLHYYELEKKKWQKQKFFKFDKILSFEYSADGKRFVLSAVKDGQSDIFIYTILNTKVEQLTNDTYADLYPTWIEKDSRIAFSSNRPTDSVKLKEKATEFPKRKMDIYAMPAREPKDTSVIWQLTNSPFTNEIYPKSYADGYVSILSQGARGVASRHLLKIDSSIASVDTTTHYAYEFSEYKLSDYNRSILAHEVMQERDEVLEMALVDKRYRIYSTPYRSPEDLNFVTSKSTPVIPVANPKETERPDRAAIQESESMPLYYPGVDPTKFEVDINDYKFDNVDEKKDRPAPRSRLKPKEVDILPAPIAMEQEPKEEEPLDIPPQRNYFLSFFQKDFTVGFDNIYDNPQYQPFTGFVSGDYLNSGFNMTLGGGVQDLMHDYTISAMLSTSFQPLNGTSIIPNSEIMVALSDYKNRFDKDYVFARRSKVQLFTETDYERTISNEATYKLSYPFNPVSSLRGSLGYRMDEIISLSRDDSSLDKPTKYQDYAIARLAYVYDNTRKIGPNLYSGLRYKIFTEYYRNLYKSPTGLHTAGIDLRNYTIIHKNLIWANRFAAGTSFGPEKLIYIMGGVDNMFVPKFEPTTPIAQDNNYIFQTLVTNMRGFYQNSRNGNSFAVFNSELRWPIFSYLFQKPIKSDFIKNLQVIGFGDVGTAWNGPSPYSKENAINTSTIPYGPTGGSGQIIIDSQKDPIIYSYGVGLRTRLFGYYLRFDWAWPVEDGIILDSEFAFSLGYDF</sequence>
<dbReference type="Gene3D" id="2.120.10.30">
    <property type="entry name" value="TolB, C-terminal domain"/>
    <property type="match status" value="1"/>
</dbReference>
<name>G8R172_OWEHD</name>
<dbReference type="eggNOG" id="COG4775">
    <property type="taxonomic scope" value="Bacteria"/>
</dbReference>
<dbReference type="KEGG" id="oho:Oweho_1807"/>
<dbReference type="InterPro" id="IPR011042">
    <property type="entry name" value="6-blade_b-propeller_TolB-like"/>
</dbReference>
<dbReference type="Proteomes" id="UP000005631">
    <property type="component" value="Chromosome"/>
</dbReference>
<evidence type="ECO:0008006" key="3">
    <source>
        <dbReference type="Google" id="ProtNLM"/>
    </source>
</evidence>
<dbReference type="PANTHER" id="PTHR36842">
    <property type="entry name" value="PROTEIN TOLB HOMOLOG"/>
    <property type="match status" value="1"/>
</dbReference>
<protein>
    <recommendedName>
        <fullName evidence="3">Periplasmic component of the Tol biopolymer transport system</fullName>
    </recommendedName>
</protein>
<dbReference type="Gene3D" id="2.40.160.50">
    <property type="entry name" value="membrane protein fhac: a member of the omp85/tpsb transporter family"/>
    <property type="match status" value="1"/>
</dbReference>
<dbReference type="STRING" id="926562.Oweho_1807"/>
<evidence type="ECO:0000313" key="1">
    <source>
        <dbReference type="EMBL" id="AEV32787.1"/>
    </source>
</evidence>
<proteinExistence type="predicted"/>
<dbReference type="eggNOG" id="COG0823">
    <property type="taxonomic scope" value="Bacteria"/>
</dbReference>
<dbReference type="RefSeq" id="WP_014202143.1">
    <property type="nucleotide sequence ID" value="NC_016599.1"/>
</dbReference>
<dbReference type="AlphaFoldDB" id="G8R172"/>
<dbReference type="SUPFAM" id="SSF82171">
    <property type="entry name" value="DPP6 N-terminal domain-like"/>
    <property type="match status" value="1"/>
</dbReference>
<gene>
    <name evidence="1" type="ordered locus">Oweho_1807</name>
</gene>
<organism evidence="1 2">
    <name type="scientific">Owenweeksia hongkongensis (strain DSM 17368 / CIP 108786 / JCM 12287 / NRRL B-23963 / UST20020801)</name>
    <dbReference type="NCBI Taxonomy" id="926562"/>
    <lineage>
        <taxon>Bacteria</taxon>
        <taxon>Pseudomonadati</taxon>
        <taxon>Bacteroidota</taxon>
        <taxon>Flavobacteriia</taxon>
        <taxon>Flavobacteriales</taxon>
        <taxon>Owenweeksiaceae</taxon>
        <taxon>Owenweeksia</taxon>
    </lineage>
</organism>
<dbReference type="EMBL" id="CP003156">
    <property type="protein sequence ID" value="AEV32787.1"/>
    <property type="molecule type" value="Genomic_DNA"/>
</dbReference>
<keyword evidence="2" id="KW-1185">Reference proteome</keyword>
<dbReference type="PANTHER" id="PTHR36842:SF1">
    <property type="entry name" value="PROTEIN TOLB"/>
    <property type="match status" value="1"/>
</dbReference>
<evidence type="ECO:0000313" key="2">
    <source>
        <dbReference type="Proteomes" id="UP000005631"/>
    </source>
</evidence>
<dbReference type="HOGENOM" id="CLU_010614_0_0_10"/>
<reference evidence="1 2" key="1">
    <citation type="journal article" date="2012" name="Stand. Genomic Sci.">
        <title>Genome sequence of the orange-pigmented seawater bacterium Owenweeksia hongkongensis type strain (UST20020801(T)).</title>
        <authorList>
            <person name="Riedel T."/>
            <person name="Held B."/>
            <person name="Nolan M."/>
            <person name="Lucas S."/>
            <person name="Lapidus A."/>
            <person name="Tice H."/>
            <person name="Del Rio T.G."/>
            <person name="Cheng J.F."/>
            <person name="Han C."/>
            <person name="Tapia R."/>
            <person name="Goodwin L.A."/>
            <person name="Pitluck S."/>
            <person name="Liolios K."/>
            <person name="Mavromatis K."/>
            <person name="Pagani I."/>
            <person name="Ivanova N."/>
            <person name="Mikhailova N."/>
            <person name="Pati A."/>
            <person name="Chen A."/>
            <person name="Palaniappan K."/>
            <person name="Rohde M."/>
            <person name="Tindall B.J."/>
            <person name="Detter J.C."/>
            <person name="Goker M."/>
            <person name="Woyke T."/>
            <person name="Bristow J."/>
            <person name="Eisen J.A."/>
            <person name="Markowitz V."/>
            <person name="Hugenholtz P."/>
            <person name="Klenk H.P."/>
            <person name="Kyrpides N.C."/>
        </authorList>
    </citation>
    <scope>NUCLEOTIDE SEQUENCE</scope>
    <source>
        <strain evidence="2">DSM 17368 / JCM 12287 / NRRL B-23963</strain>
    </source>
</reference>
<dbReference type="OrthoDB" id="9760276at2"/>